<keyword evidence="2" id="KW-1185">Reference proteome</keyword>
<dbReference type="eggNOG" id="ENOG5033A7G">
    <property type="taxonomic scope" value="Bacteria"/>
</dbReference>
<dbReference type="HOGENOM" id="CLU_132570_0_0_10"/>
<gene>
    <name evidence="1" type="ORF">Mucpa_2288</name>
</gene>
<reference evidence="1" key="1">
    <citation type="submission" date="2011-09" db="EMBL/GenBank/DDBJ databases">
        <title>The permanent draft genome of Mucilaginibacter paludis DSM 18603.</title>
        <authorList>
            <consortium name="US DOE Joint Genome Institute (JGI-PGF)"/>
            <person name="Lucas S."/>
            <person name="Han J."/>
            <person name="Lapidus A."/>
            <person name="Bruce D."/>
            <person name="Goodwin L."/>
            <person name="Pitluck S."/>
            <person name="Peters L."/>
            <person name="Kyrpides N."/>
            <person name="Mavromatis K."/>
            <person name="Ivanova N."/>
            <person name="Mikhailova N."/>
            <person name="Held B."/>
            <person name="Detter J.C."/>
            <person name="Tapia R."/>
            <person name="Han C."/>
            <person name="Land M."/>
            <person name="Hauser L."/>
            <person name="Markowitz V."/>
            <person name="Cheng J.-F."/>
            <person name="Hugenholtz P."/>
            <person name="Woyke T."/>
            <person name="Wu D."/>
            <person name="Tindall B."/>
            <person name="Brambilla E."/>
            <person name="Klenk H.-P."/>
            <person name="Eisen J.A."/>
        </authorList>
    </citation>
    <scope>NUCLEOTIDE SEQUENCE [LARGE SCALE GENOMIC DNA]</scope>
    <source>
        <strain evidence="1">DSM 18603</strain>
    </source>
</reference>
<dbReference type="EMBL" id="CM001403">
    <property type="protein sequence ID" value="EHQ26421.1"/>
    <property type="molecule type" value="Genomic_DNA"/>
</dbReference>
<evidence type="ECO:0000313" key="1">
    <source>
        <dbReference type="EMBL" id="EHQ26421.1"/>
    </source>
</evidence>
<dbReference type="AlphaFoldDB" id="H1YHJ8"/>
<evidence type="ECO:0000313" key="2">
    <source>
        <dbReference type="Proteomes" id="UP000002774"/>
    </source>
</evidence>
<sequence>MLAVFTGSFSTLFIYAGFKLNEDYIAANLCVNRFNPGLHCNGKCYFMRKIRQAEEHQKKQASRSNSLRVVVSFFQEAYRVQFLEPSLLEKHKICLSKFNYLYTSQYLDTIFRPPKSLV</sequence>
<organism evidence="1 2">
    <name type="scientific">Mucilaginibacter paludis DSM 18603</name>
    <dbReference type="NCBI Taxonomy" id="714943"/>
    <lineage>
        <taxon>Bacteria</taxon>
        <taxon>Pseudomonadati</taxon>
        <taxon>Bacteroidota</taxon>
        <taxon>Sphingobacteriia</taxon>
        <taxon>Sphingobacteriales</taxon>
        <taxon>Sphingobacteriaceae</taxon>
        <taxon>Mucilaginibacter</taxon>
    </lineage>
</organism>
<dbReference type="Proteomes" id="UP000002774">
    <property type="component" value="Chromosome"/>
</dbReference>
<accession>H1YHJ8</accession>
<dbReference type="STRING" id="714943.Mucpa_2288"/>
<protein>
    <submittedName>
        <fullName evidence="1">Uncharacterized protein</fullName>
    </submittedName>
</protein>
<name>H1YHJ8_9SPHI</name>
<proteinExistence type="predicted"/>